<evidence type="ECO:0000259" key="9">
    <source>
        <dbReference type="Pfam" id="PF12704"/>
    </source>
</evidence>
<evidence type="ECO:0000256" key="5">
    <source>
        <dbReference type="ARBA" id="ARBA00023136"/>
    </source>
</evidence>
<dbReference type="AlphaFoldDB" id="H5SQW4"/>
<dbReference type="GO" id="GO:0005886">
    <property type="term" value="C:plasma membrane"/>
    <property type="evidence" value="ECO:0007669"/>
    <property type="project" value="UniProtKB-SubCell"/>
</dbReference>
<evidence type="ECO:0000259" key="8">
    <source>
        <dbReference type="Pfam" id="PF02687"/>
    </source>
</evidence>
<dbReference type="InterPro" id="IPR025857">
    <property type="entry name" value="MacB_PCD"/>
</dbReference>
<feature type="transmembrane region" description="Helical" evidence="7">
    <location>
        <begin position="354"/>
        <end position="387"/>
    </location>
</feature>
<dbReference type="Pfam" id="PF12704">
    <property type="entry name" value="MacB_PCD"/>
    <property type="match status" value="1"/>
</dbReference>
<feature type="transmembrane region" description="Helical" evidence="7">
    <location>
        <begin position="21"/>
        <end position="45"/>
    </location>
</feature>
<keyword evidence="4 7" id="KW-1133">Transmembrane helix</keyword>
<comment type="subcellular location">
    <subcellularLocation>
        <location evidence="1">Cell membrane</location>
        <topology evidence="1">Multi-pass membrane protein</topology>
    </subcellularLocation>
</comment>
<feature type="transmembrane region" description="Helical" evidence="7">
    <location>
        <begin position="308"/>
        <end position="333"/>
    </location>
</feature>
<organism evidence="10">
    <name type="scientific">Acetithermum autotrophicum</name>
    <dbReference type="NCBI Taxonomy" id="1446466"/>
    <lineage>
        <taxon>Bacteria</taxon>
        <taxon>Candidatus Bipolaricaulota</taxon>
        <taxon>Candidatus Acetithermum</taxon>
    </lineage>
</organism>
<keyword evidence="2" id="KW-1003">Cell membrane</keyword>
<reference evidence="10" key="1">
    <citation type="journal article" date="2005" name="Environ. Microbiol.">
        <title>Genetic and functional properties of uncultivated thermophilic crenarchaeotes from a subsurface gold mine as revealed by analysis of genome fragments.</title>
        <authorList>
            <person name="Nunoura T."/>
            <person name="Hirayama H."/>
            <person name="Takami H."/>
            <person name="Oida H."/>
            <person name="Nishi S."/>
            <person name="Shimamura S."/>
            <person name="Suzuki Y."/>
            <person name="Inagaki F."/>
            <person name="Takai K."/>
            <person name="Nealson K.H."/>
            <person name="Horikoshi K."/>
        </authorList>
    </citation>
    <scope>NUCLEOTIDE SEQUENCE</scope>
</reference>
<evidence type="ECO:0000256" key="3">
    <source>
        <dbReference type="ARBA" id="ARBA00022692"/>
    </source>
</evidence>
<evidence type="ECO:0000256" key="7">
    <source>
        <dbReference type="SAM" id="Phobius"/>
    </source>
</evidence>
<keyword evidence="5 7" id="KW-0472">Membrane</keyword>
<comment type="similarity">
    <text evidence="6">Belongs to the ABC-4 integral membrane protein family.</text>
</comment>
<evidence type="ECO:0000256" key="4">
    <source>
        <dbReference type="ARBA" id="ARBA00022989"/>
    </source>
</evidence>
<dbReference type="Pfam" id="PF02687">
    <property type="entry name" value="FtsX"/>
    <property type="match status" value="1"/>
</dbReference>
<evidence type="ECO:0000256" key="2">
    <source>
        <dbReference type="ARBA" id="ARBA00022475"/>
    </source>
</evidence>
<proteinExistence type="inferred from homology"/>
<dbReference type="PANTHER" id="PTHR30572:SF4">
    <property type="entry name" value="ABC TRANSPORTER PERMEASE YTRF"/>
    <property type="match status" value="1"/>
</dbReference>
<gene>
    <name evidence="10" type="ORF">HGMM_OP2C031</name>
</gene>
<feature type="domain" description="MacB-like periplasmic core" evidence="9">
    <location>
        <begin position="22"/>
        <end position="269"/>
    </location>
</feature>
<evidence type="ECO:0000256" key="1">
    <source>
        <dbReference type="ARBA" id="ARBA00004651"/>
    </source>
</evidence>
<keyword evidence="3 7" id="KW-0812">Transmembrane</keyword>
<name>H5SQW4_ACEAU</name>
<protein>
    <submittedName>
        <fullName evidence="10">Hypothetical conserved protein</fullName>
    </submittedName>
</protein>
<reference evidence="10" key="2">
    <citation type="journal article" date="2012" name="PLoS ONE">
        <title>A Deeply Branching Thermophilic Bacterium with an Ancient Acetyl-CoA Pathway Dominates a Subsurface Ecosystem.</title>
        <authorList>
            <person name="Takami H."/>
            <person name="Noguchi H."/>
            <person name="Takaki Y."/>
            <person name="Uchiyama I."/>
            <person name="Toyoda A."/>
            <person name="Nishi S."/>
            <person name="Chee G.-J."/>
            <person name="Arai W."/>
            <person name="Nunoura T."/>
            <person name="Itoh T."/>
            <person name="Hattori M."/>
            <person name="Takai K."/>
        </authorList>
    </citation>
    <scope>NUCLEOTIDE SEQUENCE</scope>
</reference>
<sequence length="442" mass="48110">MSFREALKLSWTNIRAHKLRNALAVLSVTIGIASVIAIVTMTTGLQDALLDTLTKDLLRANMITVNVEGSAGLFGTAQVFSSRDVEALRKIPGVKTADVIGRVRGDALYFNNRRLLDASTRITTSKDLIPMDAGRGVQAKGEIAIGARIAEIICRRMLAEERQISENDETLKEECKSPGTKPDLAQRILGQTLKLRFLGADGQLAEDQLKIVGIVKDSQFISGTACYVSPDYQGFTETIDGIELPVYAGVIVSVSDLGQLSSVKRAVEEYFNNPNSSDARKLLGEEKRVEINTLEEIINEIKKNFLQFTAFLGAIALVALLVGMIGVMNIMLITVKERTREIGVMKATGATRGAVLKLFLTESTIICVVGAGLGVLFGMFLSVWFIKLTVALAQGLREIPFVFVPDWYLIAVLTGIAVGIVSGLYPAWQAARVNPIEALRYE</sequence>
<evidence type="ECO:0000256" key="6">
    <source>
        <dbReference type="ARBA" id="ARBA00038076"/>
    </source>
</evidence>
<dbReference type="InterPro" id="IPR003838">
    <property type="entry name" value="ABC3_permease_C"/>
</dbReference>
<dbReference type="PANTHER" id="PTHR30572">
    <property type="entry name" value="MEMBRANE COMPONENT OF TRANSPORTER-RELATED"/>
    <property type="match status" value="1"/>
</dbReference>
<dbReference type="EMBL" id="AP011801">
    <property type="protein sequence ID" value="BAL58481.1"/>
    <property type="molecule type" value="Genomic_DNA"/>
</dbReference>
<dbReference type="GO" id="GO:0022857">
    <property type="term" value="F:transmembrane transporter activity"/>
    <property type="evidence" value="ECO:0007669"/>
    <property type="project" value="TreeGrafter"/>
</dbReference>
<dbReference type="InterPro" id="IPR050250">
    <property type="entry name" value="Macrolide_Exporter_MacB"/>
</dbReference>
<accession>H5SQW4</accession>
<feature type="domain" description="ABC3 transporter permease C-terminal" evidence="8">
    <location>
        <begin position="314"/>
        <end position="435"/>
    </location>
</feature>
<feature type="transmembrane region" description="Helical" evidence="7">
    <location>
        <begin position="407"/>
        <end position="428"/>
    </location>
</feature>
<evidence type="ECO:0000313" key="10">
    <source>
        <dbReference type="EMBL" id="BAL58481.1"/>
    </source>
</evidence>